<accession>A0ABU6PV92</accession>
<feature type="transmembrane region" description="Helical" evidence="8">
    <location>
        <begin position="71"/>
        <end position="96"/>
    </location>
</feature>
<feature type="transmembrane region" description="Helical" evidence="8">
    <location>
        <begin position="231"/>
        <end position="251"/>
    </location>
</feature>
<feature type="transmembrane region" description="Helical" evidence="8">
    <location>
        <begin position="263"/>
        <end position="280"/>
    </location>
</feature>
<dbReference type="EMBL" id="JARTLD010000038">
    <property type="protein sequence ID" value="MED5018788.1"/>
    <property type="molecule type" value="Genomic_DNA"/>
</dbReference>
<organism evidence="9 10">
    <name type="scientific">Paenibacillus chibensis</name>
    <dbReference type="NCBI Taxonomy" id="59846"/>
    <lineage>
        <taxon>Bacteria</taxon>
        <taxon>Bacillati</taxon>
        <taxon>Bacillota</taxon>
        <taxon>Bacilli</taxon>
        <taxon>Bacillales</taxon>
        <taxon>Paenibacillaceae</taxon>
        <taxon>Paenibacillus</taxon>
    </lineage>
</organism>
<proteinExistence type="inferred from homology"/>
<keyword evidence="10" id="KW-1185">Reference proteome</keyword>
<evidence type="ECO:0000256" key="1">
    <source>
        <dbReference type="ARBA" id="ARBA00004651"/>
    </source>
</evidence>
<protein>
    <recommendedName>
        <fullName evidence="8">Probable membrane transporter protein</fullName>
    </recommendedName>
</protein>
<evidence type="ECO:0000256" key="4">
    <source>
        <dbReference type="ARBA" id="ARBA00022475"/>
    </source>
</evidence>
<dbReference type="RefSeq" id="WP_328279336.1">
    <property type="nucleotide sequence ID" value="NZ_JARTLD010000038.1"/>
</dbReference>
<keyword evidence="5 8" id="KW-0812">Transmembrane</keyword>
<evidence type="ECO:0000256" key="5">
    <source>
        <dbReference type="ARBA" id="ARBA00022692"/>
    </source>
</evidence>
<reference evidence="9 10" key="1">
    <citation type="submission" date="2023-03" db="EMBL/GenBank/DDBJ databases">
        <title>Bacillus Genome Sequencing.</title>
        <authorList>
            <person name="Dunlap C."/>
        </authorList>
    </citation>
    <scope>NUCLEOTIDE SEQUENCE [LARGE SCALE GENOMIC DNA]</scope>
    <source>
        <strain evidence="9 10">NRS-52</strain>
    </source>
</reference>
<dbReference type="InterPro" id="IPR002781">
    <property type="entry name" value="TM_pro_TauE-like"/>
</dbReference>
<dbReference type="Pfam" id="PF01925">
    <property type="entry name" value="TauE"/>
    <property type="match status" value="1"/>
</dbReference>
<feature type="transmembrane region" description="Helical" evidence="8">
    <location>
        <begin position="103"/>
        <end position="122"/>
    </location>
</feature>
<keyword evidence="3" id="KW-0813">Transport</keyword>
<evidence type="ECO:0000256" key="7">
    <source>
        <dbReference type="ARBA" id="ARBA00023136"/>
    </source>
</evidence>
<feature type="transmembrane region" description="Helical" evidence="8">
    <location>
        <begin position="31"/>
        <end position="51"/>
    </location>
</feature>
<dbReference type="PANTHER" id="PTHR30269:SF37">
    <property type="entry name" value="MEMBRANE TRANSPORTER PROTEIN"/>
    <property type="match status" value="1"/>
</dbReference>
<evidence type="ECO:0000256" key="6">
    <source>
        <dbReference type="ARBA" id="ARBA00022989"/>
    </source>
</evidence>
<evidence type="ECO:0000313" key="9">
    <source>
        <dbReference type="EMBL" id="MED5018788.1"/>
    </source>
</evidence>
<evidence type="ECO:0000256" key="8">
    <source>
        <dbReference type="RuleBase" id="RU363041"/>
    </source>
</evidence>
<dbReference type="PANTHER" id="PTHR30269">
    <property type="entry name" value="TRANSMEMBRANE PROTEIN YFCA"/>
    <property type="match status" value="1"/>
</dbReference>
<keyword evidence="7 8" id="KW-0472">Membrane</keyword>
<feature type="transmembrane region" description="Helical" evidence="8">
    <location>
        <begin position="205"/>
        <end position="225"/>
    </location>
</feature>
<comment type="caution">
    <text evidence="9">The sequence shown here is derived from an EMBL/GenBank/DDBJ whole genome shotgun (WGS) entry which is preliminary data.</text>
</comment>
<evidence type="ECO:0000256" key="2">
    <source>
        <dbReference type="ARBA" id="ARBA00009142"/>
    </source>
</evidence>
<comment type="subcellular location">
    <subcellularLocation>
        <location evidence="1 8">Cell membrane</location>
        <topology evidence="1 8">Multi-pass membrane protein</topology>
    </subcellularLocation>
</comment>
<dbReference type="InterPro" id="IPR052017">
    <property type="entry name" value="TSUP"/>
</dbReference>
<evidence type="ECO:0000256" key="3">
    <source>
        <dbReference type="ARBA" id="ARBA00022448"/>
    </source>
</evidence>
<evidence type="ECO:0000313" key="10">
    <source>
        <dbReference type="Proteomes" id="UP001343257"/>
    </source>
</evidence>
<keyword evidence="4 8" id="KW-1003">Cell membrane</keyword>
<dbReference type="Proteomes" id="UP001343257">
    <property type="component" value="Unassembled WGS sequence"/>
</dbReference>
<keyword evidence="6 8" id="KW-1133">Transmembrane helix</keyword>
<comment type="similarity">
    <text evidence="2 8">Belongs to the 4-toluene sulfonate uptake permease (TSUP) (TC 2.A.102) family.</text>
</comment>
<feature type="transmembrane region" description="Helical" evidence="8">
    <location>
        <begin position="128"/>
        <end position="147"/>
    </location>
</feature>
<sequence length="282" mass="30851">MRIHATNDNEWAANSNNRPRRLERVKRGEQIMTASLIALAVFAVFIGSLMRSMFGFGEAIVSMPLLTLLPIPLQTSVSLIGLAGLTVAVLTVFSGWRHIERPVLIRLGISTVIGIPVGLYVLKSIPSYIITTGLGIFLMGYGVYCLMKSRLSKESDKPLLISRGWVWPFGFAAGVLGSAYNINGVPVMIYGTLRRWAPERLRGTLQAHFLISGVLVVAGHALGGLWTSDAFVLYAYSLPAILLATGLGVLCSKRIPARRFERILFMIIIGLGILLMLPRGRM</sequence>
<name>A0ABU6PV92_9BACL</name>
<gene>
    <name evidence="9" type="ORF">P9847_15875</name>
</gene>